<protein>
    <submittedName>
        <fullName evidence="4">NADP-dependent oxidoreductase</fullName>
    </submittedName>
</protein>
<dbReference type="InterPro" id="IPR020843">
    <property type="entry name" value="ER"/>
</dbReference>
<dbReference type="KEGG" id="nsn:EXE58_18705"/>
<organism evidence="4 5">
    <name type="scientific">Nocardioides seonyuensis</name>
    <dbReference type="NCBI Taxonomy" id="2518371"/>
    <lineage>
        <taxon>Bacteria</taxon>
        <taxon>Bacillati</taxon>
        <taxon>Actinomycetota</taxon>
        <taxon>Actinomycetes</taxon>
        <taxon>Propionibacteriales</taxon>
        <taxon>Nocardioidaceae</taxon>
        <taxon>Nocardioides</taxon>
    </lineage>
</organism>
<evidence type="ECO:0000313" key="4">
    <source>
        <dbReference type="EMBL" id="QBX57256.1"/>
    </source>
</evidence>
<dbReference type="EMBL" id="CP038436">
    <property type="protein sequence ID" value="QBX57256.1"/>
    <property type="molecule type" value="Genomic_DNA"/>
</dbReference>
<dbReference type="Gene3D" id="3.90.180.10">
    <property type="entry name" value="Medium-chain alcohol dehydrogenases, catalytic domain"/>
    <property type="match status" value="1"/>
</dbReference>
<dbReference type="InterPro" id="IPR011032">
    <property type="entry name" value="GroES-like_sf"/>
</dbReference>
<dbReference type="Gene3D" id="3.40.50.720">
    <property type="entry name" value="NAD(P)-binding Rossmann-like Domain"/>
    <property type="match status" value="1"/>
</dbReference>
<dbReference type="Proteomes" id="UP000294853">
    <property type="component" value="Chromosome"/>
</dbReference>
<evidence type="ECO:0000313" key="5">
    <source>
        <dbReference type="Proteomes" id="UP000294853"/>
    </source>
</evidence>
<dbReference type="PANTHER" id="PTHR48106:SF18">
    <property type="entry name" value="QUINONE OXIDOREDUCTASE PIG3"/>
    <property type="match status" value="1"/>
</dbReference>
<dbReference type="SUPFAM" id="SSF50129">
    <property type="entry name" value="GroES-like"/>
    <property type="match status" value="1"/>
</dbReference>
<keyword evidence="2" id="KW-0560">Oxidoreductase</keyword>
<keyword evidence="5" id="KW-1185">Reference proteome</keyword>
<dbReference type="OrthoDB" id="3251063at2"/>
<dbReference type="Pfam" id="PF13602">
    <property type="entry name" value="ADH_zinc_N_2"/>
    <property type="match status" value="1"/>
</dbReference>
<accession>A0A4P7IIP2</accession>
<proteinExistence type="predicted"/>
<dbReference type="SUPFAM" id="SSF51735">
    <property type="entry name" value="NAD(P)-binding Rossmann-fold domains"/>
    <property type="match status" value="1"/>
</dbReference>
<dbReference type="GO" id="GO:0016651">
    <property type="term" value="F:oxidoreductase activity, acting on NAD(P)H"/>
    <property type="evidence" value="ECO:0007669"/>
    <property type="project" value="TreeGrafter"/>
</dbReference>
<dbReference type="Pfam" id="PF08240">
    <property type="entry name" value="ADH_N"/>
    <property type="match status" value="1"/>
</dbReference>
<dbReference type="CDD" id="cd05289">
    <property type="entry name" value="MDR_like_2"/>
    <property type="match status" value="1"/>
</dbReference>
<keyword evidence="1" id="KW-0521">NADP</keyword>
<evidence type="ECO:0000259" key="3">
    <source>
        <dbReference type="SMART" id="SM00829"/>
    </source>
</evidence>
<dbReference type="SMART" id="SM00829">
    <property type="entry name" value="PKS_ER"/>
    <property type="match status" value="1"/>
</dbReference>
<feature type="domain" description="Enoyl reductase (ER)" evidence="3">
    <location>
        <begin position="16"/>
        <end position="303"/>
    </location>
</feature>
<dbReference type="RefSeq" id="WP_135269241.1">
    <property type="nucleotide sequence ID" value="NZ_CP038436.1"/>
</dbReference>
<dbReference type="InterPro" id="IPR013154">
    <property type="entry name" value="ADH-like_N"/>
</dbReference>
<name>A0A4P7IIP2_9ACTN</name>
<evidence type="ECO:0000256" key="1">
    <source>
        <dbReference type="ARBA" id="ARBA00022857"/>
    </source>
</evidence>
<gene>
    <name evidence="4" type="ORF">EXE58_18705</name>
</gene>
<evidence type="ECO:0000256" key="2">
    <source>
        <dbReference type="ARBA" id="ARBA00023002"/>
    </source>
</evidence>
<dbReference type="GO" id="GO:0070402">
    <property type="term" value="F:NADPH binding"/>
    <property type="evidence" value="ECO:0007669"/>
    <property type="project" value="TreeGrafter"/>
</dbReference>
<dbReference type="PANTHER" id="PTHR48106">
    <property type="entry name" value="QUINONE OXIDOREDUCTASE PIG3-RELATED"/>
    <property type="match status" value="1"/>
</dbReference>
<dbReference type="AlphaFoldDB" id="A0A4P7IIP2"/>
<reference evidence="4 5" key="1">
    <citation type="submission" date="2019-03" db="EMBL/GenBank/DDBJ databases">
        <title>Three New Species of Nocardioides, Nocardioides euryhalodurans sp. nov., Nocardioides seonyuensis sp. nov. and Nocardioides eburneoflavus sp. nov. Iolated from Soil.</title>
        <authorList>
            <person name="Roh S.G."/>
            <person name="Lee C."/>
            <person name="Kim M.-K."/>
            <person name="Kim S.B."/>
        </authorList>
    </citation>
    <scope>NUCLEOTIDE SEQUENCE [LARGE SCALE GENOMIC DNA]</scope>
    <source>
        <strain evidence="4 5">MMS17-SY207-3</strain>
    </source>
</reference>
<sequence>MNDQTSRRAVVRDPSGSESIEIINVPIPQPGAGQVRIEVAAAAINPVDLGVASGRFHQLGVVHQPVHTGLGWDFAGTVEAVGDGVTLTVGTLIAKFVDGFDRDYGSHADHVVVDAAHVAPLPDGMFLNVAAGVPLAVTTAGQLVKLIGAAPAAGRRLLVTGAAGAVGAHFAILAKEHGWEVTGLARAGDEEFVRGLGVEFVDETTQGWDVVVDAAAMQAEALRLVRDGGRFVGVQPALRLPEERGITVDVVVSHPDVTLLSSLLERVAAGHLPARIHATLPLTEIVSAYQLLAKGNVRGRIVVVP</sequence>
<dbReference type="InterPro" id="IPR036291">
    <property type="entry name" value="NAD(P)-bd_dom_sf"/>
</dbReference>